<keyword evidence="1" id="KW-0489">Methyltransferase</keyword>
<reference evidence="1" key="1">
    <citation type="submission" date="2018-02" db="EMBL/GenBank/DDBJ databases">
        <title>The genomes of Aspergillus section Nigri reveals drivers in fungal speciation.</title>
        <authorList>
            <consortium name="DOE Joint Genome Institute"/>
            <person name="Vesth T.C."/>
            <person name="Nybo J."/>
            <person name="Theobald S."/>
            <person name="Brandl J."/>
            <person name="Frisvad J.C."/>
            <person name="Nielsen K.F."/>
            <person name="Lyhne E.K."/>
            <person name="Kogle M.E."/>
            <person name="Kuo A."/>
            <person name="Riley R."/>
            <person name="Clum A."/>
            <person name="Nolan M."/>
            <person name="Lipzen A."/>
            <person name="Salamov A."/>
            <person name="Henrissat B."/>
            <person name="Wiebenga A."/>
            <person name="De vries R.P."/>
            <person name="Grigoriev I.V."/>
            <person name="Mortensen U.H."/>
            <person name="Andersen M.R."/>
            <person name="Baker S.E."/>
        </authorList>
    </citation>
    <scope>NUCLEOTIDE SEQUENCE</scope>
    <source>
        <strain evidence="1">CBS 121060</strain>
    </source>
</reference>
<keyword evidence="2" id="KW-1185">Reference proteome</keyword>
<sequence>MSASRIGRATLKSAKGAAAAAAAAAKPANAAPRTGAKKNKLKAAAPVHPEYTPALSKRAHPTLTDFHHHPPSTTTRMSPRVMTVLGVSALGLSAYIGYLYASYRREVTYSQNLSATVPATANVTDRYNTTARTFDADVEMSEKLMRLGAKRRDLCRRARGDVLEVSCGTGRNIEYYDFGPVRRGLVDERTGTVGVRGCRSVTFVDLSPQMVEMARRKFEEIYPGDEALRKRVEFRVEDAAAVAGGPGREITGAAVAGQPKPYFDTVVQTMGLCSLPDPVGTLKHLGTLVDPQRGEILLLEHGRSHYAWLNRVLDNLAPAHADRHGCWWNRDIGQIVRESGLEVVEEKRWHFGTTWKYVLRPARKAAE</sequence>
<dbReference type="EMBL" id="KZ824971">
    <property type="protein sequence ID" value="RAH67781.1"/>
    <property type="molecule type" value="Genomic_DNA"/>
</dbReference>
<evidence type="ECO:0000313" key="1">
    <source>
        <dbReference type="EMBL" id="RAH67781.1"/>
    </source>
</evidence>
<name>A0ACD1H2E6_9EURO</name>
<keyword evidence="1" id="KW-0808">Transferase</keyword>
<dbReference type="Proteomes" id="UP000249661">
    <property type="component" value="Unassembled WGS sequence"/>
</dbReference>
<gene>
    <name evidence="1" type="ORF">BO66DRAFT_473130</name>
</gene>
<proteinExistence type="predicted"/>
<accession>A0ACD1H2E6</accession>
<evidence type="ECO:0000313" key="2">
    <source>
        <dbReference type="Proteomes" id="UP000249661"/>
    </source>
</evidence>
<organism evidence="1 2">
    <name type="scientific">Aspergillus aculeatinus CBS 121060</name>
    <dbReference type="NCBI Taxonomy" id="1448322"/>
    <lineage>
        <taxon>Eukaryota</taxon>
        <taxon>Fungi</taxon>
        <taxon>Dikarya</taxon>
        <taxon>Ascomycota</taxon>
        <taxon>Pezizomycotina</taxon>
        <taxon>Eurotiomycetes</taxon>
        <taxon>Eurotiomycetidae</taxon>
        <taxon>Eurotiales</taxon>
        <taxon>Aspergillaceae</taxon>
        <taxon>Aspergillus</taxon>
        <taxon>Aspergillus subgen. Circumdati</taxon>
    </lineage>
</organism>
<protein>
    <submittedName>
        <fullName evidence="1">S-adenosyl-L-methionine-dependent methyltransferase</fullName>
    </submittedName>
</protein>